<dbReference type="PANTHER" id="PTHR12526">
    <property type="entry name" value="GLYCOSYLTRANSFERASE"/>
    <property type="match status" value="1"/>
</dbReference>
<dbReference type="OrthoDB" id="6286688at2"/>
<name>A0A561E8Q3_9MICO</name>
<dbReference type="EMBL" id="VIVQ01000001">
    <property type="protein sequence ID" value="TWE11995.1"/>
    <property type="molecule type" value="Genomic_DNA"/>
</dbReference>
<evidence type="ECO:0000256" key="2">
    <source>
        <dbReference type="ARBA" id="ARBA00022679"/>
    </source>
</evidence>
<comment type="caution">
    <text evidence="3">The sequence shown here is derived from an EMBL/GenBank/DDBJ whole genome shotgun (WGS) entry which is preliminary data.</text>
</comment>
<dbReference type="Pfam" id="PF13692">
    <property type="entry name" value="Glyco_trans_1_4"/>
    <property type="match status" value="1"/>
</dbReference>
<dbReference type="Proteomes" id="UP000318297">
    <property type="component" value="Unassembled WGS sequence"/>
</dbReference>
<dbReference type="GO" id="GO:0016757">
    <property type="term" value="F:glycosyltransferase activity"/>
    <property type="evidence" value="ECO:0007669"/>
    <property type="project" value="UniProtKB-KW"/>
</dbReference>
<keyword evidence="2 3" id="KW-0808">Transferase</keyword>
<reference evidence="3 4" key="1">
    <citation type="submission" date="2019-06" db="EMBL/GenBank/DDBJ databases">
        <title>Sequencing the genomes of 1000 actinobacteria strains.</title>
        <authorList>
            <person name="Klenk H.-P."/>
        </authorList>
    </citation>
    <scope>NUCLEOTIDE SEQUENCE [LARGE SCALE GENOMIC DNA]</scope>
    <source>
        <strain evidence="3 4">DSM 19560</strain>
    </source>
</reference>
<sequence length="343" mass="36472">MSALTIAANNPTIGGGEVMLLAMADAARNAGRGVRIVAPGIDSEVTNAARDAGFDTVGIDSSTRGGYLRGLREWDRRHRRGVLWCNGLRPAVATAGRRGRVIHLHQIPSPRQQPLATMARKGSVATVVPSVMMQHHVPHSRVLANWTADAHPRSRCSGSIFVVGYLGRLSSDKGVPVLCAAIDRLRRRGTQVSLLIAGESRFVPPADAQLVSAAISELGDTARSIGWVSRSQFFDSVDLAVFPSVWAEPFGLVAAEAMAARCPFIVSDAGALPEVTGPDYPWVTAAGDPAALADRIEAAMTANWSATVADSRDRWESEFSPAAGAARFLELLDDVLVRAKGHV</sequence>
<gene>
    <name evidence="3" type="ORF">BKA23_0791</name>
</gene>
<accession>A0A561E8Q3</accession>
<dbReference type="RefSeq" id="WP_145225648.1">
    <property type="nucleotide sequence ID" value="NZ_VIVQ01000001.1"/>
</dbReference>
<dbReference type="AlphaFoldDB" id="A0A561E8Q3"/>
<evidence type="ECO:0000313" key="3">
    <source>
        <dbReference type="EMBL" id="TWE11995.1"/>
    </source>
</evidence>
<dbReference type="PANTHER" id="PTHR12526:SF510">
    <property type="entry name" value="D-INOSITOL 3-PHOSPHATE GLYCOSYLTRANSFERASE"/>
    <property type="match status" value="1"/>
</dbReference>
<evidence type="ECO:0000313" key="4">
    <source>
        <dbReference type="Proteomes" id="UP000318297"/>
    </source>
</evidence>
<organism evidence="3 4">
    <name type="scientific">Rudaeicoccus suwonensis</name>
    <dbReference type="NCBI Taxonomy" id="657409"/>
    <lineage>
        <taxon>Bacteria</taxon>
        <taxon>Bacillati</taxon>
        <taxon>Actinomycetota</taxon>
        <taxon>Actinomycetes</taxon>
        <taxon>Micrococcales</taxon>
        <taxon>Dermacoccaceae</taxon>
        <taxon>Rudaeicoccus</taxon>
    </lineage>
</organism>
<protein>
    <submittedName>
        <fullName evidence="3">Glycosyltransferase involved in cell wall biosynthesis</fullName>
    </submittedName>
</protein>
<evidence type="ECO:0000256" key="1">
    <source>
        <dbReference type="ARBA" id="ARBA00022676"/>
    </source>
</evidence>
<keyword evidence="1" id="KW-0328">Glycosyltransferase</keyword>
<dbReference type="SUPFAM" id="SSF53756">
    <property type="entry name" value="UDP-Glycosyltransferase/glycogen phosphorylase"/>
    <property type="match status" value="1"/>
</dbReference>
<proteinExistence type="predicted"/>
<dbReference type="CDD" id="cd03801">
    <property type="entry name" value="GT4_PimA-like"/>
    <property type="match status" value="1"/>
</dbReference>
<dbReference type="Gene3D" id="3.40.50.2000">
    <property type="entry name" value="Glycogen Phosphorylase B"/>
    <property type="match status" value="2"/>
</dbReference>
<keyword evidence="4" id="KW-1185">Reference proteome</keyword>